<protein>
    <submittedName>
        <fullName evidence="1">Uncharacterized protein</fullName>
    </submittedName>
</protein>
<proteinExistence type="predicted"/>
<dbReference type="AlphaFoldDB" id="A0A6H0ZKM2"/>
<gene>
    <name evidence="1" type="ORF">FOB41_09700</name>
</gene>
<dbReference type="Proteomes" id="UP000500870">
    <property type="component" value="Chromosome 1"/>
</dbReference>
<accession>A0A6H0ZKM2</accession>
<reference evidence="1 2" key="1">
    <citation type="submission" date="2020-04" db="EMBL/GenBank/DDBJ databases">
        <title>FDA dAtabase for Regulatory Grade micrObial Sequences (FDA-ARGOS): Supporting development and validation of Infectious Disease Dx tests.</title>
        <authorList>
            <person name="Sciortino C."/>
            <person name="Tallon L."/>
            <person name="Sadzewicz L."/>
            <person name="Vavikolanu K."/>
            <person name="Mehta A."/>
            <person name="Aluvathingal J."/>
            <person name="Nadendla S."/>
            <person name="Nandy P."/>
            <person name="Geyer C."/>
            <person name="Yan Y."/>
            <person name="Sichtig H."/>
        </authorList>
    </citation>
    <scope>NUCLEOTIDE SEQUENCE [LARGE SCALE GENOMIC DNA]</scope>
    <source>
        <strain evidence="1 2">FDAARGOS_633</strain>
    </source>
</reference>
<name>A0A6H0ZKM2_9HYPH</name>
<dbReference type="EMBL" id="CP050898">
    <property type="protein sequence ID" value="QIX21392.1"/>
    <property type="molecule type" value="Genomic_DNA"/>
</dbReference>
<evidence type="ECO:0000313" key="2">
    <source>
        <dbReference type="Proteomes" id="UP000500870"/>
    </source>
</evidence>
<evidence type="ECO:0000313" key="1">
    <source>
        <dbReference type="EMBL" id="QIX21392.1"/>
    </source>
</evidence>
<organism evidence="1 2">
    <name type="scientific">Agrobacterium pusense</name>
    <dbReference type="NCBI Taxonomy" id="648995"/>
    <lineage>
        <taxon>Bacteria</taxon>
        <taxon>Pseudomonadati</taxon>
        <taxon>Pseudomonadota</taxon>
        <taxon>Alphaproteobacteria</taxon>
        <taxon>Hyphomicrobiales</taxon>
        <taxon>Rhizobiaceae</taxon>
        <taxon>Rhizobium/Agrobacterium group</taxon>
        <taxon>Agrobacterium</taxon>
    </lineage>
</organism>
<sequence>MSAIPADIDKVAAEVWATLPKEGAGITAIARAILAERERCADVARRYLEDIAGCNMNDDEPDKIVAAIMDPSWEPPLL</sequence>
<dbReference type="RefSeq" id="WP_177319177.1">
    <property type="nucleotide sequence ID" value="NZ_CP050898.1"/>
</dbReference>